<gene>
    <name evidence="1" type="primary">RIP1</name>
    <name evidence="1" type="ORF">M8818_001005</name>
</gene>
<name>A0ACC3SNF7_9PEZI</name>
<keyword evidence="2" id="KW-1185">Reference proteome</keyword>
<reference evidence="1" key="1">
    <citation type="submission" date="2024-02" db="EMBL/GenBank/DDBJ databases">
        <title>Metagenome Assembled Genome of Zalaria obscura JY119.</title>
        <authorList>
            <person name="Vighnesh L."/>
            <person name="Jagadeeshwari U."/>
            <person name="Venkata Ramana C."/>
            <person name="Sasikala C."/>
        </authorList>
    </citation>
    <scope>NUCLEOTIDE SEQUENCE</scope>
    <source>
        <strain evidence="1">JY119</strain>
    </source>
</reference>
<evidence type="ECO:0000313" key="2">
    <source>
        <dbReference type="Proteomes" id="UP001320706"/>
    </source>
</evidence>
<sequence>MSPLSSTAASVLRQGARQQLSALRTQKRGMADAYTKATTASSYSSPFRGTSDRRDTTAIPDFKKYRNSGGENTQKVFQYFMVGSMGAVTALGAKATVQDFLVNMSASADVLAQAKVEVDLASIPEGKNVIIKWRGKPVFIRHRTEDEIKEAEDAKWEALRDPQPDSDRVKKPEWLIMLGVCTHLGCVPIGEAGDFGGWFCPCHGSHYDISGRIRKGPAPLNLEVPAYDFPTEESLVIG</sequence>
<accession>A0ACC3SNF7</accession>
<dbReference type="EMBL" id="JAMKPW020000004">
    <property type="protein sequence ID" value="KAK8219271.1"/>
    <property type="molecule type" value="Genomic_DNA"/>
</dbReference>
<evidence type="ECO:0000313" key="1">
    <source>
        <dbReference type="EMBL" id="KAK8219271.1"/>
    </source>
</evidence>
<dbReference type="Proteomes" id="UP001320706">
    <property type="component" value="Unassembled WGS sequence"/>
</dbReference>
<organism evidence="1 2">
    <name type="scientific">Zalaria obscura</name>
    <dbReference type="NCBI Taxonomy" id="2024903"/>
    <lineage>
        <taxon>Eukaryota</taxon>
        <taxon>Fungi</taxon>
        <taxon>Dikarya</taxon>
        <taxon>Ascomycota</taxon>
        <taxon>Pezizomycotina</taxon>
        <taxon>Dothideomycetes</taxon>
        <taxon>Dothideomycetidae</taxon>
        <taxon>Dothideales</taxon>
        <taxon>Zalariaceae</taxon>
        <taxon>Zalaria</taxon>
    </lineage>
</organism>
<comment type="caution">
    <text evidence="1">The sequence shown here is derived from an EMBL/GenBank/DDBJ whole genome shotgun (WGS) entry which is preliminary data.</text>
</comment>
<proteinExistence type="predicted"/>
<protein>
    <submittedName>
        <fullName evidence="1">Cytochrome b-c1 complex subunit Rieske, mitochondrial</fullName>
    </submittedName>
</protein>